<proteinExistence type="predicted"/>
<dbReference type="OrthoDB" id="5877444at2759"/>
<gene>
    <name evidence="2" type="ORF">MENT_LOCUS23026</name>
</gene>
<name>A0A6V7V9B6_MELEN</name>
<sequence length="455" mass="53538">MFYRYRLALRENCRDAFHWLWFSRKLAEYFVIAVLNRIERNELDHIRSIQLKKNYRQILARDYIDAIDQSLKRQQGQNAKLGRVFLTPQTFAGSRQYYQSKYADLMTIVRNLGNPTWFVTFTGNPKWPEITNALQGRQDYLNRPDIVCRVFMDKANEFIKDLVEKNVLGKVAGFCYSVEHQKRGMPHIHMLLILEEDQRITSPEEVDNFVCARIPPLPPMHDFSAGAHQQRRLWHYVTTMMLHDCNAACLSNSVTEKPICRKHFPKPYSDKTEISEVRYTNYVRIPPDESDLFLQARASNNSDEMSTNNHMLPSDDPERDWNEIRYQRIPCAERHSQGLGPIRAYEKCGQTFVKKDKQGRNVMLLDDSRVIPYNKYLLLKYGCHINIEYVFGQKACKYIFKYILKGFESAFVRVMQPRRDGSVGSDQIYDYDEISATFKAGIHIFLYLNILRYAI</sequence>
<dbReference type="EMBL" id="CAJEWN010000186">
    <property type="protein sequence ID" value="CAD2171530.1"/>
    <property type="molecule type" value="Genomic_DNA"/>
</dbReference>
<dbReference type="AlphaFoldDB" id="A0A6V7V9B6"/>
<evidence type="ECO:0000259" key="1">
    <source>
        <dbReference type="Pfam" id="PF14214"/>
    </source>
</evidence>
<dbReference type="PANTHER" id="PTHR10492">
    <property type="match status" value="1"/>
</dbReference>
<dbReference type="Pfam" id="PF14214">
    <property type="entry name" value="Helitron_like_N"/>
    <property type="match status" value="1"/>
</dbReference>
<accession>A0A6V7V9B6</accession>
<comment type="caution">
    <text evidence="2">The sequence shown here is derived from an EMBL/GenBank/DDBJ whole genome shotgun (WGS) entry which is preliminary data.</text>
</comment>
<protein>
    <recommendedName>
        <fullName evidence="1">Helitron helicase-like domain-containing protein</fullName>
    </recommendedName>
</protein>
<organism evidence="2 3">
    <name type="scientific">Meloidogyne enterolobii</name>
    <name type="common">Root-knot nematode worm</name>
    <name type="synonym">Meloidogyne mayaguensis</name>
    <dbReference type="NCBI Taxonomy" id="390850"/>
    <lineage>
        <taxon>Eukaryota</taxon>
        <taxon>Metazoa</taxon>
        <taxon>Ecdysozoa</taxon>
        <taxon>Nematoda</taxon>
        <taxon>Chromadorea</taxon>
        <taxon>Rhabditida</taxon>
        <taxon>Tylenchina</taxon>
        <taxon>Tylenchomorpha</taxon>
        <taxon>Tylenchoidea</taxon>
        <taxon>Meloidogynidae</taxon>
        <taxon>Meloidogyninae</taxon>
        <taxon>Meloidogyne</taxon>
    </lineage>
</organism>
<feature type="domain" description="Helitron helicase-like" evidence="1">
    <location>
        <begin position="2"/>
        <end position="192"/>
    </location>
</feature>
<dbReference type="InterPro" id="IPR025476">
    <property type="entry name" value="Helitron_helicase-like"/>
</dbReference>
<dbReference type="PANTHER" id="PTHR10492:SF57">
    <property type="entry name" value="ATP-DEPENDENT DNA HELICASE"/>
    <property type="match status" value="1"/>
</dbReference>
<evidence type="ECO:0000313" key="3">
    <source>
        <dbReference type="Proteomes" id="UP000580250"/>
    </source>
</evidence>
<dbReference type="Proteomes" id="UP000580250">
    <property type="component" value="Unassembled WGS sequence"/>
</dbReference>
<reference evidence="2 3" key="1">
    <citation type="submission" date="2020-08" db="EMBL/GenBank/DDBJ databases">
        <authorList>
            <person name="Koutsovoulos G."/>
            <person name="Danchin GJ E."/>
        </authorList>
    </citation>
    <scope>NUCLEOTIDE SEQUENCE [LARGE SCALE GENOMIC DNA]</scope>
</reference>
<evidence type="ECO:0000313" key="2">
    <source>
        <dbReference type="EMBL" id="CAD2171530.1"/>
    </source>
</evidence>